<dbReference type="InterPro" id="IPR009883">
    <property type="entry name" value="YgfX"/>
</dbReference>
<proteinExistence type="predicted"/>
<evidence type="ECO:0008006" key="4">
    <source>
        <dbReference type="Google" id="ProtNLM"/>
    </source>
</evidence>
<gene>
    <name evidence="2" type="ORF">O0V09_11005</name>
</gene>
<evidence type="ECO:0000256" key="1">
    <source>
        <dbReference type="SAM" id="Phobius"/>
    </source>
</evidence>
<dbReference type="RefSeq" id="WP_268905125.1">
    <property type="nucleotide sequence ID" value="NZ_JAPTGG010000008.1"/>
</dbReference>
<feature type="transmembrane region" description="Helical" evidence="1">
    <location>
        <begin position="12"/>
        <end position="31"/>
    </location>
</feature>
<organism evidence="2 3">
    <name type="scientific">Dasania phycosphaerae</name>
    <dbReference type="NCBI Taxonomy" id="2950436"/>
    <lineage>
        <taxon>Bacteria</taxon>
        <taxon>Pseudomonadati</taxon>
        <taxon>Pseudomonadota</taxon>
        <taxon>Gammaproteobacteria</taxon>
        <taxon>Cellvibrionales</taxon>
        <taxon>Spongiibacteraceae</taxon>
        <taxon>Dasania</taxon>
    </lineage>
</organism>
<keyword evidence="1" id="KW-0812">Transmembrane</keyword>
<protein>
    <recommendedName>
        <fullName evidence="4">Toxin CptA</fullName>
    </recommendedName>
</protein>
<reference evidence="2 3" key="1">
    <citation type="submission" date="2022-12" db="EMBL/GenBank/DDBJ databases">
        <title>Dasania phycosphaerae sp. nov., isolated from particulate material of the south coast of Korea.</title>
        <authorList>
            <person name="Jiang Y."/>
        </authorList>
    </citation>
    <scope>NUCLEOTIDE SEQUENCE [LARGE SCALE GENOMIC DNA]</scope>
    <source>
        <strain evidence="2 3">GY-19</strain>
    </source>
</reference>
<feature type="transmembrane region" description="Helical" evidence="1">
    <location>
        <begin position="37"/>
        <end position="55"/>
    </location>
</feature>
<dbReference type="EMBL" id="JAPTGG010000008">
    <property type="protein sequence ID" value="MCZ0865734.1"/>
    <property type="molecule type" value="Genomic_DNA"/>
</dbReference>
<sequence length="140" mass="16192">MHGPLSLVVSPSLILKSYLFALACLLLLALLAYPLPWYGLLLVLPLLAMYFYRCWRQYFSAQRLQGLQHEGGRWLLRYAGGNVEVHLQAATVWPWLIAASYYHPLNRQVYPVLLLADSCQRDDFRRLRVLLKSRKAYQAA</sequence>
<name>A0A9J6RLY9_9GAMM</name>
<dbReference type="Proteomes" id="UP001069090">
    <property type="component" value="Unassembled WGS sequence"/>
</dbReference>
<accession>A0A9J6RLY9</accession>
<keyword evidence="3" id="KW-1185">Reference proteome</keyword>
<comment type="caution">
    <text evidence="2">The sequence shown here is derived from an EMBL/GenBank/DDBJ whole genome shotgun (WGS) entry which is preliminary data.</text>
</comment>
<keyword evidence="1" id="KW-1133">Transmembrane helix</keyword>
<keyword evidence="1" id="KW-0472">Membrane</keyword>
<evidence type="ECO:0000313" key="3">
    <source>
        <dbReference type="Proteomes" id="UP001069090"/>
    </source>
</evidence>
<dbReference type="AlphaFoldDB" id="A0A9J6RLY9"/>
<dbReference type="Pfam" id="PF07254">
    <property type="entry name" value="Cpta_toxin"/>
    <property type="match status" value="1"/>
</dbReference>
<evidence type="ECO:0000313" key="2">
    <source>
        <dbReference type="EMBL" id="MCZ0865734.1"/>
    </source>
</evidence>